<dbReference type="OrthoDB" id="1776524at2"/>
<feature type="compositionally biased region" description="Acidic residues" evidence="1">
    <location>
        <begin position="1060"/>
        <end position="1070"/>
    </location>
</feature>
<feature type="compositionally biased region" description="Acidic residues" evidence="1">
    <location>
        <begin position="6244"/>
        <end position="6254"/>
    </location>
</feature>
<dbReference type="InterPro" id="IPR047881">
    <property type="entry name" value="LktA_repeat"/>
</dbReference>
<feature type="region of interest" description="Disordered" evidence="1">
    <location>
        <begin position="1057"/>
        <end position="1119"/>
    </location>
</feature>
<evidence type="ECO:0000313" key="2">
    <source>
        <dbReference type="EMBL" id="RST85339.1"/>
    </source>
</evidence>
<feature type="region of interest" description="Disordered" evidence="1">
    <location>
        <begin position="1466"/>
        <end position="1524"/>
    </location>
</feature>
<feature type="region of interest" description="Disordered" evidence="1">
    <location>
        <begin position="1860"/>
        <end position="1918"/>
    </location>
</feature>
<reference evidence="2 3" key="1">
    <citation type="submission" date="2018-12" db="EMBL/GenBank/DDBJ databases">
        <title>Mesorhizobium carbonis sp. nov., isolated from coal mine water.</title>
        <authorList>
            <person name="Xin W."/>
            <person name="Xu Z."/>
            <person name="Xiang F."/>
            <person name="Zhang J."/>
            <person name="Xi L."/>
            <person name="Liu J."/>
        </authorList>
    </citation>
    <scope>NUCLEOTIDE SEQUENCE [LARGE SCALE GENOMIC DNA]</scope>
    <source>
        <strain evidence="2 3">B2.3</strain>
    </source>
</reference>
<comment type="caution">
    <text evidence="2">The sequence shown here is derived from an EMBL/GenBank/DDBJ whole genome shotgun (WGS) entry which is preliminary data.</text>
</comment>
<sequence length="6283" mass="618415">MNKRAEMPRTGWTARSSRLRTLKQGLLGRTSPFVIGLMAGLVPAGPAFSQAVNLEGGVTNILADGRTRTRIETTGQHTKIHTDTVSNGTGFNSFSDFRQAAGSQVDLYVPDNAGNLVNIVRNGPVVVDGILNAYKDGKIGGNVFFSSSQGFIVGANGTINVGSLTVNTPTQEFLESVIGRDGTVNNVAASQLMGGVIPISPDGVISIAGQINAEGGITLQGHRVSLYGGGVQLDGVEMGHREKFNYSVNVGGMAEGAALVSRGGSIAIVAEGDARLGGRIDASAAKPGRGGKIKVTAGRNIELGGGLDVRANALGDGDGGTIEFIAQDTLVAQSGARFTAVGAGHGDGGFVELSGKTALIGGIQFDLSSEFGRNGTLLIDPYDLYIGGSVPLGTTGDFSLMGSITSNGADVVLQADNSITVVGGGFIDTTSASGDSGDITLEAPFITIADGAWLTSEAVGGAAGDILLDARAADSGILGAVIGANAAAGIVLADGSSIKGGNISLTANAHSEAGLSPIAVLDATATIVIGSASIAASGHFLAHADASVTADGGGLPLPFGVIVADVVSSVTVGGTAQIGAASASLLADAAVTVVIATQSLVPANSAADGAVAVSTIDSKALVDIAGNASLTITNALVLAATNDVISHASAVPVAAAFGASVGVSVVTATTTASIGGNAGIATGSLALGASTTTDIAVTAAAAAGGATEPQEDSQTAGFLDQYGENASTDEGGVSVVGALAVSDLTSTTLAQLASSVELVSGGTVSVSSSSTNGAALVADGSAVESSVGVGVAVGVNIARIRNDAIVAQEVTATGLTLSAVMNGADGVNRFSNSATSGAGATNVGIAGSFAVNIVDTQASATLTGGAQVNLGGGSLSLTAANATDVSGEALPSGDGATGGTVGVGASVALNIVANRAVTEVADDAAISAAEDVTLDATGVFSVSGEASAGSAGGISITPSLALSLINNTTTARLGTGSTLLASGAVSLTAIQQSSITTKASGKAAGANVAIGAAIAIAIIDDVVLATTARSVDADGDVTFVAMGASFSELTAEASAVGAAAEDEGSGEGEGGDVNSQVTGKIGSATEKQEASGVGSDDQRQATSEQAADEDGRSAETSEGGVSVAAAVAVNVQGAKVTAGVPDGVAITSGGSLTIRAAGNTEGKLTADGSAVGEDESAQSAVGIGAAVAVNKVSALTVARLGAASHDLNGLTIEATSLDIAAFVADPTSDERRADIYEASASSGAGASNVGIAGSLALNLIDTEKSATVAGGASLQLNDGAIVIAADNQTETTGKALPVGDGATGGKVGIGASVAINIVANRSMAIIESGAVLDGTGSAELSASGGHSVTTEAESGSAGGVAVTPVLGLSMVSNTTMAMIGTGSVFVTSGGVSLAASQESTVSTSATAAAAGGTAAIGASLALALVDDVVSVTTLRSIDAGGDVSLSASGISTGTLVAKASASGAAAADDEGEAEDGSTVDDNVDQQLEFGGGRQKTGGVGNSAQQDSTTSGVNDKDGRSAKSEEGKVSVAAAVAVNVTNATVTAGISGVNITASGNLTIASAASVSGDLSADGSAADSQVGIGVAVAVNAVNKTNAALLGTGTHSANGVSVSAVQASDASGVVADVYVVKASSGAGGSKVGIAGALALNLIDASASARIDGTAVVNAGSGASEIKAEQDVSATAEALPSGDGTSGGKVGIGASVALNLITATTLAELADGASFEDGEGLAVSATTGLATITNAAAGSSGGIAIDAVVALAMLDTTTTARIGSGTGLDMATGAVTVTATSTGAQAASADGAVKAGNVGVGAAAAVIIGGGDQDGALKNTSVTSATLARNVSAGSVEIAAVSERTYVAEATATAGGGKSDADDSDKPPAKPATSTNTLSTTESYQQGTNEADAESSGTGSGSGSGGSGGSGKKVQVAAAVGVAAAQDVVSATIAGGLTINATGAVSVTGSSTIDMATLGSGQAGSFGGTGNAQVGVGIGVALGIITGSTSATIGDGVVITQSGSVTVSTTTRENVGADFMDRLTARAIAGASSSKVSVAGAIAVGISLSKSDASIGDDVEVDSSGAVTVSTDNQSRLAAKAMAASYTSGSAAIGASIATVYSDRSQIASVGAGNSITATDVSVTSINREVDGTFVFQMPTSVDEDGLNGLKDQLTESALLGASNYYAEAMGGAAAPSGVAVQGSFAVMVFSDDVKATIGESANSTAPTDITASGAVTLSADSAFTARALTGGIAVGSSVGVGVSATVIVASGQTQALLAGGTVIADSASFLARATASQDFEAYGVSAAGASTAGIAGVAVVITSENVVEALVEADAEIHSSGAVSIEATNDFTSFALAGGAAAGGTAGIGAAGAVVVVDNVTRAALGDGEDSSSGVVVMAGGAVGLSATATQTATTIAAAGGAAGTAGVGAGGAVYVLGTVTEAFVGDHARIGGMGSPVGALSITASDESDLATVSGAFGGGGSAGVGAAAAVGVLDKAITARIGIGANVTATDVSLSASDLVSATTVGVGVGVGGAAGVAGAVGVFSVSDTTTALIASNATVHSLGNVAVVSVNGTSLDTISGGAGIGGSAGVGASVSVNLVDTTTHATIDGGANVTALGQGAAHAYLAGYQGNFVNYGSDDDFEGPDLEAYELDAATGSASAPMTAEDAFTAGLSLLTQKRVSTGVTGSAHGVIVNAATATEIRSLAVSGAVGGAAGVALSADVPIVTTDTQATIGINARINQGAGTANAAQSVTVAAASDFYYFGLAGSAAGGGAAGVGGGAAIAIINLTTNASIGDETLTSAAGDIVVAARAREDMMASAAAGAFGGYAGVAGGVTTIVIDTHTTATLDGVAHAGGNVDVIADDQTRISMLAGSIGVSGAVGIGASIGVVQMDKTVSALIASGASVTALGGAARSVYSGDDFMATRQASGLNVLANSNQSVFTLAVAGGGGLFVGAAGAVTLELIDVLATATIGNNARINEDNTGAAPDQDVVVTARDSTSTLVIDGAIGLGLVGVAGAVDVAVFRNSSAGTIGDGALVNAHRNVSVSGLSNKATNSTTVSAAGGIVGVAAGISIYSFGDGVSPDGEGSQEIGNATEDGSGSLTKITEMADSQGRDGSTNEVLSESSDERIRSISQEAQDRRGALDFTAATELSVPGGTSANIGSATINAGGKVGASSFDQLNTRFNTGAIAGGIVGVGAGIGVVTVDTTNTAQLSGTSTITAGSLAIMAMTDHTVNGLSIAGSIGYAAALSADVAILRDRSRTYASVTGSNLVVSGGVAVNATSVRTLDASGYGAAVAGAAAAGVSVVTAEISGEVEASIEDAEIGSLASRSGSVEVVADATEQALTYALAAAGGIGIALQGSVAESSVSTTVSGTIENSNIYTSGAITLGSEVQLKADAEAKGFALGGVVAAGASIATAKAAATNTASVSGSTLDGGSIAVTANLSPMSGGPAAKAQASGSSGALVGVTATEANATTTGASIALVQTSALKATGLLKVEAIGNTDQYAYATGKTGGLVAIGSNTARARSTTTTLARFVNLDGLEAGSVELHATGFDSNFAGALAGTGGVVAGTASEASTWSTSTTRAAADTTSPSDSYTMSAVHGLIDINATHTSLFGGTVDSTQASLAGASGARLNHTVISTVDAHLGDNAVVRAANLAITARNQTHSFFVGEAAFGLYPGSTPSSNFNSDNGGWNVNSGSGGLVDAPAGSIAVQIAHTTGATIGANADIHLLAQGTGMSLLSMEAYNEVIAHQKAKLDSGGAVAIASTEIAINAVVNATVSIGDDSDVVVDLGDIDIAAWGQADIEARSVSTTSGVAGAPSGKAYAIYTSTNNAVIGDNVLLQASSGTLPTDGSLPTNGTISVGAGGGLEGRTANLRFRTTVDLFNNTAIPIDSSPDARILVTANSFLTTGEADDPRGIRSAGDITLKAVRGNISTSAVGIGKNIYLEALSEVASAVSNLFGGGDVTFEIHGGSATVLGSGTATINGLVLAGLQRHRSLTLDYTADDCDIQISACMAAPVDGQIGYQVSEPEEIGTTILERLAQLELLLLEYGNDLVAKGAYQSEIRFLQTKLAALGLGSFNSNGDFVPNQYVAPNPVVIQFQIDAEKGKLTTVNQTMAASTILVTEEGGSLAENVTSAYSGIQSNSMTVASTIATVLASANDDHPAPSGASAEVTNRTTTINNLIATGNGHATEIQARIDSNETQQTAIDTNLAIVLTQQAALEAARISGDVTAELTAQLAIDNAIVAIDTALGVIASNNTVIETRSAQASTNAAAISTAVESFVTWANTTLTTLPQFSELAALSTNVNAIKGAGGETGLAPNVSALATAFEDYGDRLGAQITVLRATPAESGTVGGINSLSQYVGLIDGLTENVASYTALLSAPTSAPMARSIIVEDTMARIANVSVYADRLVGSGSLQAPGDARITITNNTANSLKLGSLIIPTYDAGNVRFNGVLVHDEAGINSLNPNGTAGVGLRVVDRLSSTRSQVTIASNYNPDSLFYQQPPVSTPQVAPDLVLTAGSKIMNPSGAVNITSAAGNIYIQGEIEAGSLTIVAKNGDFVSSYVNGFSHVGGDPASFNSFTNVAEAGRGIIVNGSISIAARYLNINSTIQSGIAEWTLDIGANPLLTTNTAAQIGKTQTQVNDAVQAYLSSIANVGGAATSPIIDLGGGVILNMGPKGLLASEAAGLQAAINEYLANTSGTPVYNVVIGGQLQSINIRDYISGGVEGRLEFTMDTLQAFLNGSNPAYRYALVTGSDVGAIGATYDAAVGQYVVDGTRVNGGYIQLYGQIINTAYVGDGEPVGRLNVLDGFGTINITNSSDIPVILQALHTGDDTTGTLRGVEGKIEITDVVSVSVDADGKPTVEIRRTTYTREYTPGEANGFVQVLTELGALDLNGDFVVDVGGSTLATGGDRDSVYNPTADLRYVWQIGTDYTSGLTYSYTRDSFFTISALTVASRVSDMSLVSGPSITAVRRLPDGTYLSTATTVMPNPAPSTNNGLIVTLPQLTAANSTISDQPLVSASYSYQTDIQVVEGDTTKTCIGWTLCTVWSVKTDYSVTQKYTTITTHSLKADNPIGIHFIGQNTGAVSVTSASDVVLAGKITNVAGGVAIDVDGNLATVGSAATIEARNIDLDASGSIGGLNYSLPTGLPVVSNAPAIGVMLRGGALNAAAANGSVAIETRGTLVVGEVTAAGSVDAGAGKVTLTALGAIEGEDEDSLIQAKRVILLAGLNIGSTADGGQLQVNTGFTLDRAFGDPAVTPSLEINPSYGLSATAGGSIGIASSTWSDNADGTMLVDQVISIGGDVHLVAEGRILDNNPVETVDSRTYDQLLAYWESLGLLAEDTDRGIDGTLNAEKQAATIEGFERGRTQAYRQYWQLRGAQPDGGAVFDPSYVVTVDPSSPLHAALVQQYESAIRADNPALDDGAVADAVNARIAAYEASQTQLYRDLNTQVGGLTDGFDSDFNYVASIDEQAALTRGATWTERQLAFSLSAGALKTVTSTNPVVKAPNVSGRSVTIEAGLGIGETVGAGTPDVGVSIAATIDPRNLTLAQRIALASAERSDLQLSVQFEGSTVLIPLGKNRDEMTTTEQAAFDAVLDKTIPASDMTIVILTKRPLNFNAPDGVNIVVDEAPDGTTLDRGTAHLASRGNGVLGTITVPGETRIKVLGTIVNASNSAVNTGNLILEAAQGGIGAGINPLTDSPYPTLQLALRTGSTLTARAQNGISIDFTGDALIDTVYSPQDIKLTSEGSILNANGDLLINILGQNVVLEADGTIGTTLAALNVGNGLGGGITASASGLINLFGSAGHAFVIRQATSDTGSISLTAALEGVIDGDVTAPGRISLSSGLRMVVSGNGAIETYADMIEVSGASLKMINGATMMAQFGRVVVDVDGDAVVTGIESGVGLADAVSITAGGRIFAGTLEDRVDITAMATGAGVFLRAGLGIGDKTQANDKWQDGTGDIAGSANLITDTPNPLRLRTNTLDIAAAGSIYLETLTAITAATIVADPGDIYVWGSDDFHGNLISATGLVFFDINGNLTIDQLRAGSFDLSAAGTLILPDVEVATEAVLRAGSLIVNIKQVPEGPPRLKLTLTGYKGAVGNTAKVFVDAPAGLEIGDLFFTETELQTTARFVSILNAFVPGSLLLETPLQTLLWENRTPLPQYRQNVQLFQPGFAFNLTLDDFRTTTNAFVVKYDATAEIIDVLDGVPYPGASLVRDTIRSMYRQGSADGIDGGPGATESGGESEDDDDESLGGEQAQSGTPIGPYVAVGAFPALNLRAIP</sequence>
<feature type="compositionally biased region" description="Polar residues" evidence="1">
    <location>
        <begin position="1882"/>
        <end position="1897"/>
    </location>
</feature>
<feature type="compositionally biased region" description="Basic and acidic residues" evidence="1">
    <location>
        <begin position="1867"/>
        <end position="1876"/>
    </location>
</feature>
<keyword evidence="3" id="KW-1185">Reference proteome</keyword>
<feature type="compositionally biased region" description="Acidic residues" evidence="1">
    <location>
        <begin position="1467"/>
        <end position="1483"/>
    </location>
</feature>
<protein>
    <submittedName>
        <fullName evidence="2">Leukotoxin LktA family filamentous adhesin</fullName>
    </submittedName>
</protein>
<feature type="compositionally biased region" description="Basic and acidic residues" evidence="1">
    <location>
        <begin position="1513"/>
        <end position="1524"/>
    </location>
</feature>
<organism evidence="2 3">
    <name type="scientific">Aquibium carbonis</name>
    <dbReference type="NCBI Taxonomy" id="2495581"/>
    <lineage>
        <taxon>Bacteria</taxon>
        <taxon>Pseudomonadati</taxon>
        <taxon>Pseudomonadota</taxon>
        <taxon>Alphaproteobacteria</taxon>
        <taxon>Hyphomicrobiales</taxon>
        <taxon>Phyllobacteriaceae</taxon>
        <taxon>Aquibium</taxon>
    </lineage>
</organism>
<name>A0A3S0A5P0_9HYPH</name>
<evidence type="ECO:0000313" key="3">
    <source>
        <dbReference type="Proteomes" id="UP000278398"/>
    </source>
</evidence>
<proteinExistence type="predicted"/>
<dbReference type="InterPro" id="IPR011050">
    <property type="entry name" value="Pectin_lyase_fold/virulence"/>
</dbReference>
<dbReference type="InterPro" id="IPR012334">
    <property type="entry name" value="Pectin_lyas_fold"/>
</dbReference>
<feature type="region of interest" description="Disordered" evidence="1">
    <location>
        <begin position="6227"/>
        <end position="6268"/>
    </location>
</feature>
<dbReference type="NCBIfam" id="NF012204">
    <property type="entry name" value="adhes_FxxPxG"/>
    <property type="match status" value="1"/>
</dbReference>
<evidence type="ECO:0000256" key="1">
    <source>
        <dbReference type="SAM" id="MobiDB-lite"/>
    </source>
</evidence>
<feature type="compositionally biased region" description="Gly residues" evidence="1">
    <location>
        <begin position="1489"/>
        <end position="1500"/>
    </location>
</feature>
<dbReference type="Gene3D" id="2.160.20.10">
    <property type="entry name" value="Single-stranded right-handed beta-helix, Pectin lyase-like"/>
    <property type="match status" value="1"/>
</dbReference>
<gene>
    <name evidence="2" type="ORF">EJC49_15755</name>
</gene>
<accession>A0A3S0A5P0</accession>
<dbReference type="NCBIfam" id="NF012206">
    <property type="entry name" value="LktA_tand_53"/>
    <property type="match status" value="6"/>
</dbReference>
<dbReference type="Proteomes" id="UP000278398">
    <property type="component" value="Unassembled WGS sequence"/>
</dbReference>
<feature type="compositionally biased region" description="Gly residues" evidence="1">
    <location>
        <begin position="1906"/>
        <end position="1918"/>
    </location>
</feature>
<feature type="region of interest" description="Disordered" evidence="1">
    <location>
        <begin position="3102"/>
        <end position="3121"/>
    </location>
</feature>
<dbReference type="SUPFAM" id="SSF51126">
    <property type="entry name" value="Pectin lyase-like"/>
    <property type="match status" value="1"/>
</dbReference>
<dbReference type="EMBL" id="RWKW01000056">
    <property type="protein sequence ID" value="RST85339.1"/>
    <property type="molecule type" value="Genomic_DNA"/>
</dbReference>
<feature type="compositionally biased region" description="Polar residues" evidence="1">
    <location>
        <begin position="1501"/>
        <end position="1512"/>
    </location>
</feature>